<organism evidence="1 2">
    <name type="scientific">Aquimarina atlantica</name>
    <dbReference type="NCBI Taxonomy" id="1317122"/>
    <lineage>
        <taxon>Bacteria</taxon>
        <taxon>Pseudomonadati</taxon>
        <taxon>Bacteroidota</taxon>
        <taxon>Flavobacteriia</taxon>
        <taxon>Flavobacteriales</taxon>
        <taxon>Flavobacteriaceae</taxon>
        <taxon>Aquimarina</taxon>
    </lineage>
</organism>
<keyword evidence="2" id="KW-1185">Reference proteome</keyword>
<dbReference type="EMBL" id="AQRA01000008">
    <property type="protein sequence ID" value="EZH72412.1"/>
    <property type="molecule type" value="Genomic_DNA"/>
</dbReference>
<proteinExistence type="predicted"/>
<name>A0A023BQS6_9FLAO</name>
<dbReference type="RefSeq" id="WP_034244932.1">
    <property type="nucleotide sequence ID" value="NZ_AQRA01000008.1"/>
</dbReference>
<evidence type="ECO:0000313" key="1">
    <source>
        <dbReference type="EMBL" id="EZH72412.1"/>
    </source>
</evidence>
<reference evidence="1 2" key="1">
    <citation type="submission" date="2014-04" db="EMBL/GenBank/DDBJ databases">
        <title>Aquimarina sp. 22II-S11-z7 Genome Sequencing.</title>
        <authorList>
            <person name="Lai Q."/>
        </authorList>
    </citation>
    <scope>NUCLEOTIDE SEQUENCE [LARGE SCALE GENOMIC DNA]</scope>
    <source>
        <strain evidence="1 2">22II-S11-z7</strain>
    </source>
</reference>
<dbReference type="eggNOG" id="ENOG50330H7">
    <property type="taxonomic scope" value="Bacteria"/>
</dbReference>
<evidence type="ECO:0008006" key="3">
    <source>
        <dbReference type="Google" id="ProtNLM"/>
    </source>
</evidence>
<accession>A0A023BQS6</accession>
<dbReference type="Proteomes" id="UP000023541">
    <property type="component" value="Unassembled WGS sequence"/>
</dbReference>
<evidence type="ECO:0000313" key="2">
    <source>
        <dbReference type="Proteomes" id="UP000023541"/>
    </source>
</evidence>
<comment type="caution">
    <text evidence="1">The sequence shown here is derived from an EMBL/GenBank/DDBJ whole genome shotgun (WGS) entry which is preliminary data.</text>
</comment>
<gene>
    <name evidence="1" type="ORF">ATO12_23455</name>
</gene>
<dbReference type="OrthoDB" id="771564at2"/>
<sequence length="80" mass="9171">MRKIIDIDEEIIPKLKIIAAIEGSSVKKIMEKAITHYIEQKQKEQMDSLSLDQKEDLGLLLLMQQANAQSIVNEEELFNS</sequence>
<protein>
    <recommendedName>
        <fullName evidence="3">Ribbon-helix-helix protein CopG domain-containing protein</fullName>
    </recommendedName>
</protein>
<dbReference type="STRING" id="1317122.ATO12_23455"/>
<dbReference type="AlphaFoldDB" id="A0A023BQS6"/>